<dbReference type="Gene3D" id="1.25.40.10">
    <property type="entry name" value="Tetratricopeptide repeat domain"/>
    <property type="match status" value="1"/>
</dbReference>
<dbReference type="InterPro" id="IPR036388">
    <property type="entry name" value="WH-like_DNA-bd_sf"/>
</dbReference>
<evidence type="ECO:0000313" key="2">
    <source>
        <dbReference type="Proteomes" id="UP000236569"/>
    </source>
</evidence>
<dbReference type="Gene3D" id="1.10.10.10">
    <property type="entry name" value="Winged helix-like DNA-binding domain superfamily/Winged helix DNA-binding domain"/>
    <property type="match status" value="1"/>
</dbReference>
<sequence>MAGRLNAVSPVPLLPRPHLLARLSAPVAVLAAPHGYGKSRLIETYQAQLTLRGQQVVALTCSPDDRRPFHLANRLTRAVMRVTGRRMFEGLASTYAAGDLYSAFGLAQAVAEDLLYAEVPFTLLIDGVDGEEAATFVAELAVRVAPLVQVIVSGYEPLAAYFPAEVTVLGREELEFTSQEAAALGVPDNPYDGWPAPTLILAGGQGQPDQYTQQLVGRLAPEDLGLLPAALLDVWHRQTGSQVCKALGLPRNYLRRFEELGFPLRPHGDGVAPPALLREAMLEELRRTDADSFRKSSERLATLIEATQPIRALELRSEIGDEEGALALARTRLSIWSRERHWSQVRAHLEPYFNRLTADEQLLLARAQDGLATHQEEVGRALKVAQHARHQGAREPEASFVVGEMLLRLGWLDQAVSVLGEAVRASPEGSAPRLRALGWLALCLVAQGRSGAALMELQTASGAAVGLPAEEIGVFYVARASACLRLGDVRAARDSARQAQMVYSYNLPLALSDLTVTFELLHLLIDLGDLREARLLLGQLPRVTVPVGRWYGASRALLQAHLAHRELRLGDGEEEALGQARRALEEARLGGYHTLEVQAGLRVCLLHVHRHEYPAALSLVGQLEALSPRDPWVEPTLSDLKAVLRACLSETPPPPSQRPVALRESALVRALVHGGREGHEQVYGAAVVTTWRNWFPWRGGRPCGRVLDSETDVLPADPLPGWTSLEISPGGYGLPPVEERPPEHHTLEVRLLGTPLARLDGRVLELPPRALALLAYLCDGEVHSAGELMEALFSDSRRPRVYLSVTLRGLRSSWQGVFGQARDPVVRVDGGYRLAPEVRARCDLRELRGATLRGVLGLYRGPLALEQPWMFVTPDELRQGILARLKQEADPREAQAVLSRLRAVDSGFPAWSSDHT</sequence>
<reference evidence="2" key="1">
    <citation type="submission" date="2018-01" db="EMBL/GenBank/DDBJ databases">
        <title>Draft Genome Sequence of the Radioresistant Bacterium Deinococcus aerius TR0125, Isolated from the Higher Atmosphere above Japan.</title>
        <authorList>
            <person name="Satoh K."/>
            <person name="Arai H."/>
            <person name="Sanzen T."/>
            <person name="Kawaguchi Y."/>
            <person name="Hayashi H."/>
            <person name="Yokobori S."/>
            <person name="Yamagishi A."/>
            <person name="Oono Y."/>
            <person name="Narumi I."/>
        </authorList>
    </citation>
    <scope>NUCLEOTIDE SEQUENCE [LARGE SCALE GENOMIC DNA]</scope>
    <source>
        <strain evidence="2">TR0125</strain>
    </source>
</reference>
<dbReference type="AlphaFoldDB" id="A0A2I9DW55"/>
<comment type="caution">
    <text evidence="1">The sequence shown here is derived from an EMBL/GenBank/DDBJ whole genome shotgun (WGS) entry which is preliminary data.</text>
</comment>
<accession>A0A2I9DW55</accession>
<organism evidence="1 2">
    <name type="scientific">Deinococcus aerius</name>
    <dbReference type="NCBI Taxonomy" id="200253"/>
    <lineage>
        <taxon>Bacteria</taxon>
        <taxon>Thermotogati</taxon>
        <taxon>Deinococcota</taxon>
        <taxon>Deinococci</taxon>
        <taxon>Deinococcales</taxon>
        <taxon>Deinococcaceae</taxon>
        <taxon>Deinococcus</taxon>
    </lineage>
</organism>
<dbReference type="EMBL" id="BFAG01000002">
    <property type="protein sequence ID" value="GBF04775.1"/>
    <property type="molecule type" value="Genomic_DNA"/>
</dbReference>
<dbReference type="InterPro" id="IPR011990">
    <property type="entry name" value="TPR-like_helical_dom_sf"/>
</dbReference>
<gene>
    <name evidence="1" type="ORF">DAERI_020372</name>
</gene>
<proteinExistence type="predicted"/>
<name>A0A2I9DW55_9DEIO</name>
<evidence type="ECO:0000313" key="1">
    <source>
        <dbReference type="EMBL" id="GBF04775.1"/>
    </source>
</evidence>
<protein>
    <submittedName>
        <fullName evidence="1">Transcriptional regulator domain-containing protein</fullName>
    </submittedName>
</protein>
<dbReference type="OrthoDB" id="51237at2"/>
<dbReference type="SUPFAM" id="SSF48452">
    <property type="entry name" value="TPR-like"/>
    <property type="match status" value="1"/>
</dbReference>
<dbReference type="Proteomes" id="UP000236569">
    <property type="component" value="Unassembled WGS sequence"/>
</dbReference>
<dbReference type="RefSeq" id="WP_133161962.1">
    <property type="nucleotide sequence ID" value="NZ_BFAG01000002.1"/>
</dbReference>
<keyword evidence="2" id="KW-1185">Reference proteome</keyword>